<dbReference type="OrthoDB" id="273564at2"/>
<dbReference type="EMBL" id="CP022196">
    <property type="protein sequence ID" value="ATG46827.1"/>
    <property type="molecule type" value="Genomic_DNA"/>
</dbReference>
<dbReference type="InterPro" id="IPR000253">
    <property type="entry name" value="FHA_dom"/>
</dbReference>
<dbReference type="KEGG" id="ceh:CEW89_04175"/>
<dbReference type="Pfam" id="PF20232">
    <property type="entry name" value="T6SS_FHA_C"/>
    <property type="match status" value="1"/>
</dbReference>
<dbReference type="Proteomes" id="UP000217935">
    <property type="component" value="Chromosome"/>
</dbReference>
<reference evidence="3 4" key="1">
    <citation type="submission" date="2017-06" db="EMBL/GenBank/DDBJ databases">
        <title>Celeribacter sp. TSPH2 complete genome sequence.</title>
        <authorList>
            <person name="Woo J.-H."/>
            <person name="Kim H.-S."/>
        </authorList>
    </citation>
    <scope>NUCLEOTIDE SEQUENCE [LARGE SCALE GENOMIC DNA]</scope>
    <source>
        <strain evidence="3 4">TSPH2</strain>
    </source>
</reference>
<dbReference type="InterPro" id="IPR008984">
    <property type="entry name" value="SMAD_FHA_dom_sf"/>
</dbReference>
<protein>
    <recommendedName>
        <fullName evidence="2">FHA domain-containing protein</fullName>
    </recommendedName>
</protein>
<evidence type="ECO:0000313" key="3">
    <source>
        <dbReference type="EMBL" id="ATG46827.1"/>
    </source>
</evidence>
<feature type="domain" description="FHA" evidence="2">
    <location>
        <begin position="29"/>
        <end position="79"/>
    </location>
</feature>
<dbReference type="SMART" id="SM00240">
    <property type="entry name" value="FHA"/>
    <property type="match status" value="1"/>
</dbReference>
<feature type="compositionally biased region" description="Low complexity" evidence="1">
    <location>
        <begin position="123"/>
        <end position="136"/>
    </location>
</feature>
<evidence type="ECO:0000259" key="2">
    <source>
        <dbReference type="PROSITE" id="PS50006"/>
    </source>
</evidence>
<dbReference type="Gene3D" id="2.60.200.20">
    <property type="match status" value="1"/>
</dbReference>
<dbReference type="RefSeq" id="WP_096805008.1">
    <property type="nucleotide sequence ID" value="NZ_CP022196.1"/>
</dbReference>
<dbReference type="PRINTS" id="PR01217">
    <property type="entry name" value="PRICHEXTENSN"/>
</dbReference>
<dbReference type="AlphaFoldDB" id="A0A291G9I6"/>
<feature type="compositionally biased region" description="Pro residues" evidence="1">
    <location>
        <begin position="211"/>
        <end position="236"/>
    </location>
</feature>
<dbReference type="CDD" id="cd00060">
    <property type="entry name" value="FHA"/>
    <property type="match status" value="1"/>
</dbReference>
<dbReference type="InterPro" id="IPR017735">
    <property type="entry name" value="T6SS_FHA"/>
</dbReference>
<evidence type="ECO:0000256" key="1">
    <source>
        <dbReference type="SAM" id="MobiDB-lite"/>
    </source>
</evidence>
<organism evidence="3 4">
    <name type="scientific">Celeribacter ethanolicus</name>
    <dbReference type="NCBI Taxonomy" id="1758178"/>
    <lineage>
        <taxon>Bacteria</taxon>
        <taxon>Pseudomonadati</taxon>
        <taxon>Pseudomonadota</taxon>
        <taxon>Alphaproteobacteria</taxon>
        <taxon>Rhodobacterales</taxon>
        <taxon>Roseobacteraceae</taxon>
        <taxon>Celeribacter</taxon>
    </lineage>
</organism>
<name>A0A291G9I6_9RHOB</name>
<feature type="compositionally biased region" description="Pro residues" evidence="1">
    <location>
        <begin position="184"/>
        <end position="202"/>
    </location>
</feature>
<dbReference type="PROSITE" id="PS50006">
    <property type="entry name" value="FHA_DOMAIN"/>
    <property type="match status" value="1"/>
</dbReference>
<dbReference type="Pfam" id="PF00498">
    <property type="entry name" value="FHA"/>
    <property type="match status" value="1"/>
</dbReference>
<dbReference type="InterPro" id="IPR046883">
    <property type="entry name" value="T6SS_FHA_C"/>
</dbReference>
<evidence type="ECO:0000313" key="4">
    <source>
        <dbReference type="Proteomes" id="UP000217935"/>
    </source>
</evidence>
<gene>
    <name evidence="3" type="ORF">CEW89_04175</name>
</gene>
<feature type="compositionally biased region" description="Polar residues" evidence="1">
    <location>
        <begin position="153"/>
        <end position="162"/>
    </location>
</feature>
<sequence length="448" mass="48475">MHSLKLRIENHATLPNGGPVTLTLSGGTAQVGRKAGMDWVLPDASRHISGHHFDVSFRDGRYYITDVSANGTFLHGERYRLDSAHEVQDGDRYTVGHYIIRATLEAGATEGVHDGLQTPMATAASPAPVPGVSVPPYQADLDDWADLMPQTPAHHTSTAQPPLQTPGHMPDQAPPTPDMGFVPPMTPPPPMQYGGPAVPPSGPSAWEMPAAPEPYAPPHPSFAPEPSAPATPPEPQPFYGQPAAPLAPEPPSHPQGGTDTQDRFLTAFLDGAGVSPHAVPDIPPEVLGRMLGQCVRMCTDDFMKMLTDRSAVKMFFSKEERTMLNASGNNPMKFMPDRDMAFAAMFLTPRDGYMTGPDSFANALTDIRQHQAAVVAALQPALAEMLDGLSPDEIETTTEGGRLSGKSKKFWEEFVRRWDDKAAKGENGMLDAFIEAFSRHYADALRRM</sequence>
<keyword evidence="4" id="KW-1185">Reference proteome</keyword>
<proteinExistence type="predicted"/>
<accession>A0A291G9I6</accession>
<feature type="region of interest" description="Disordered" evidence="1">
    <location>
        <begin position="119"/>
        <end position="138"/>
    </location>
</feature>
<dbReference type="STRING" id="1758178.GCA_001550095_02675"/>
<dbReference type="NCBIfam" id="TIGR03354">
    <property type="entry name" value="VI_FHA"/>
    <property type="match status" value="1"/>
</dbReference>
<dbReference type="SUPFAM" id="SSF49879">
    <property type="entry name" value="SMAD/FHA domain"/>
    <property type="match status" value="1"/>
</dbReference>
<feature type="region of interest" description="Disordered" evidence="1">
    <location>
        <begin position="148"/>
        <end position="261"/>
    </location>
</feature>